<evidence type="ECO:0000313" key="3">
    <source>
        <dbReference type="RefSeq" id="XP_018827092.2"/>
    </source>
</evidence>
<dbReference type="AlphaFoldDB" id="A0A2I4F620"/>
<name>A0A2I4F620_JUGRE</name>
<dbReference type="Proteomes" id="UP000235220">
    <property type="component" value="Chromosome 12"/>
</dbReference>
<dbReference type="GeneID" id="108995888"/>
<dbReference type="Gene3D" id="3.30.40.10">
    <property type="entry name" value="Zinc/RING finger domain, C3HC4 (zinc finger)"/>
    <property type="match status" value="1"/>
</dbReference>
<dbReference type="GO" id="GO:0016020">
    <property type="term" value="C:membrane"/>
    <property type="evidence" value="ECO:0000318"/>
    <property type="project" value="GO_Central"/>
</dbReference>
<accession>A0A2I4F620</accession>
<dbReference type="PANTHER" id="PTHR45931">
    <property type="entry name" value="SI:CH211-59O9.10"/>
    <property type="match status" value="1"/>
</dbReference>
<dbReference type="Gramene" id="Jr12_09390_p1">
    <property type="protein sequence ID" value="cds.Jr12_09390_p1"/>
    <property type="gene ID" value="Jr12_09390"/>
</dbReference>
<sequence>MSHDEYMASSSSLDSSNLNSTSGLLSLLDLNLQQDQNMEEMDIDQVVDVPDTPDRLAARRSFGKNCMELERNVSSAVDLRTPDFVDEKCMNGLRGRNRLFNDKGQNGKLVIRSRKSIRNDESKGSNNSIVHSPSENPYAPRNACILRRPAKDESYSHKTRHSIGAENMDKEKDTRFMLPSKSSSCQENTLSFISGSSKASSNAYKGKEKLEDDTFKVPGLALALGKGANMSINSQHETGKQMPVPVSSLTLPRFSGQKRLVRNGCISPLNIATRAKQLAERQSTSSTVEQSHLGAMVSKSPPCLTNIRDIVSEDNGGNRVKGKGVSIHPSASKEQGANIVCTTGSPVINNEEADGSSYLSGDPFGCSEELRGWRSTRNRSKKTGHPLSERAGCLSGIESFVTQQHENRVERRDVGSGINHRARFDFVKDHDAAETASKIVSEADCIAGPHRAANTLIRRQKKHKLTSRNPGECSTSVSKDSDIVFLGSSWESFNSRSIRDRNRQPQGSLHQVIEVDELSPEMTQPISRGLECMDNDDSDARARQLEADELLARELQEQLYQEVPVVGGSEIDENLAWVLQQEDVFDGSSGGSHNESHLRGSLASHAHRQPLSRFSQNPLTRRGTQARAPTSRRIAQSMGAQVRVPTSSRIARLRNRFSRHSPALSSNGRNLRFPLDMDLDMRLDILEALETAVGHLSDGSTANSILQVQRDFNENDYEMLLALDDNNHQHGGASVNQINCLPQSTVRTDASEEACAICLEVPTTGETIRHLPCLHKFHKDCIDPWLSRKTSCPVCKSSIT</sequence>
<dbReference type="InterPro" id="IPR013083">
    <property type="entry name" value="Znf_RING/FYVE/PHD"/>
</dbReference>
<dbReference type="PROSITE" id="PS50089">
    <property type="entry name" value="ZF_RING_2"/>
    <property type="match status" value="1"/>
</dbReference>
<keyword evidence="2" id="KW-1185">Reference proteome</keyword>
<gene>
    <name evidence="3" type="primary">LOC108995888</name>
</gene>
<dbReference type="CDD" id="cd16454">
    <property type="entry name" value="RING-H2_PA-TM-RING"/>
    <property type="match status" value="1"/>
</dbReference>
<dbReference type="FunCoup" id="A0A2I4F620">
    <property type="interactions" value="2149"/>
</dbReference>
<dbReference type="GO" id="GO:0061630">
    <property type="term" value="F:ubiquitin protein ligase activity"/>
    <property type="evidence" value="ECO:0000318"/>
    <property type="project" value="GO_Central"/>
</dbReference>
<dbReference type="InterPro" id="IPR011016">
    <property type="entry name" value="Znf_RING-CH"/>
</dbReference>
<feature type="compositionally biased region" description="Polar residues" evidence="1">
    <location>
        <begin position="612"/>
        <end position="623"/>
    </location>
</feature>
<dbReference type="KEGG" id="jre:108995888"/>
<dbReference type="OrthoDB" id="8062037at2759"/>
<organism evidence="2 3">
    <name type="scientific">Juglans regia</name>
    <name type="common">English walnut</name>
    <dbReference type="NCBI Taxonomy" id="51240"/>
    <lineage>
        <taxon>Eukaryota</taxon>
        <taxon>Viridiplantae</taxon>
        <taxon>Streptophyta</taxon>
        <taxon>Embryophyta</taxon>
        <taxon>Tracheophyta</taxon>
        <taxon>Spermatophyta</taxon>
        <taxon>Magnoliopsida</taxon>
        <taxon>eudicotyledons</taxon>
        <taxon>Gunneridae</taxon>
        <taxon>Pentapetalae</taxon>
        <taxon>rosids</taxon>
        <taxon>fabids</taxon>
        <taxon>Fagales</taxon>
        <taxon>Juglandaceae</taxon>
        <taxon>Juglans</taxon>
    </lineage>
</organism>
<protein>
    <submittedName>
        <fullName evidence="3">Uncharacterized protein LOC108995888</fullName>
    </submittedName>
</protein>
<dbReference type="GO" id="GO:0006511">
    <property type="term" value="P:ubiquitin-dependent protein catabolic process"/>
    <property type="evidence" value="ECO:0000318"/>
    <property type="project" value="GO_Central"/>
</dbReference>
<feature type="region of interest" description="Disordered" evidence="1">
    <location>
        <begin position="587"/>
        <end position="641"/>
    </location>
</feature>
<dbReference type="SUPFAM" id="SSF57850">
    <property type="entry name" value="RING/U-box"/>
    <property type="match status" value="1"/>
</dbReference>
<dbReference type="SMART" id="SM00744">
    <property type="entry name" value="RINGv"/>
    <property type="match status" value="1"/>
</dbReference>
<dbReference type="InterPro" id="IPR051834">
    <property type="entry name" value="RING_finger_E3_ligase"/>
</dbReference>
<dbReference type="FunFam" id="3.30.40.10:FF:000594">
    <property type="entry name" value="RING/U-box superfamily protein"/>
    <property type="match status" value="1"/>
</dbReference>
<evidence type="ECO:0000256" key="1">
    <source>
        <dbReference type="SAM" id="MobiDB-lite"/>
    </source>
</evidence>
<feature type="compositionally biased region" description="Polar residues" evidence="1">
    <location>
        <begin position="124"/>
        <end position="135"/>
    </location>
</feature>
<proteinExistence type="predicted"/>
<dbReference type="SMART" id="SM00184">
    <property type="entry name" value="RING"/>
    <property type="match status" value="1"/>
</dbReference>
<dbReference type="InterPro" id="IPR001841">
    <property type="entry name" value="Znf_RING"/>
</dbReference>
<dbReference type="RefSeq" id="XP_018827092.2">
    <property type="nucleotide sequence ID" value="XM_018971547.2"/>
</dbReference>
<feature type="region of interest" description="Disordered" evidence="1">
    <location>
        <begin position="112"/>
        <end position="141"/>
    </location>
</feature>
<evidence type="ECO:0000313" key="2">
    <source>
        <dbReference type="Proteomes" id="UP000235220"/>
    </source>
</evidence>
<dbReference type="Pfam" id="PF13639">
    <property type="entry name" value="zf-RING_2"/>
    <property type="match status" value="1"/>
</dbReference>
<dbReference type="GO" id="GO:0008270">
    <property type="term" value="F:zinc ion binding"/>
    <property type="evidence" value="ECO:0007669"/>
    <property type="project" value="InterPro"/>
</dbReference>
<dbReference type="PANTHER" id="PTHR45931:SF25">
    <property type="entry name" value="E3 UBIQUITIN-PROTEIN LIGASE RLIM-LIKE ISOFORM X1"/>
    <property type="match status" value="1"/>
</dbReference>
<reference evidence="3" key="1">
    <citation type="submission" date="2025-08" db="UniProtKB">
        <authorList>
            <consortium name="RefSeq"/>
        </authorList>
    </citation>
    <scope>IDENTIFICATION</scope>
    <source>
        <tissue evidence="3">Leaves</tissue>
    </source>
</reference>